<dbReference type="Proteomes" id="UP000479756">
    <property type="component" value="Unassembled WGS sequence"/>
</dbReference>
<accession>A0A7C9PPB4</accession>
<evidence type="ECO:0000313" key="1">
    <source>
        <dbReference type="EMBL" id="NEM92167.1"/>
    </source>
</evidence>
<name>A0A7C9PPB4_9MICO</name>
<gene>
    <name evidence="1" type="ORF">G3T37_12460</name>
</gene>
<organism evidence="1 2">
    <name type="scientific">Galbitalea soli</name>
    <dbReference type="NCBI Taxonomy" id="1268042"/>
    <lineage>
        <taxon>Bacteria</taxon>
        <taxon>Bacillati</taxon>
        <taxon>Actinomycetota</taxon>
        <taxon>Actinomycetes</taxon>
        <taxon>Micrococcales</taxon>
        <taxon>Microbacteriaceae</taxon>
        <taxon>Galbitalea</taxon>
    </lineage>
</organism>
<sequence>MAQSVIRCHRRQKGHRRLMVWSEQAINAIARSDEVRISSDRPDGSARPDVIIWAVEFDGDIFVRSARGATNGWFRRAVTSGSGHITAGTNTTAVRFVAADDDAQAGVDAAYRSKYARYPSIVDGITGPAVYEVTLRLDPVD</sequence>
<comment type="caution">
    <text evidence="1">The sequence shown here is derived from an EMBL/GenBank/DDBJ whole genome shotgun (WGS) entry which is preliminary data.</text>
</comment>
<dbReference type="Pfam" id="PF10012">
    <property type="entry name" value="DUF2255"/>
    <property type="match status" value="1"/>
</dbReference>
<protein>
    <submittedName>
        <fullName evidence="1">DUF2255 family protein</fullName>
    </submittedName>
</protein>
<dbReference type="EMBL" id="JAAGWZ010000004">
    <property type="protein sequence ID" value="NEM92167.1"/>
    <property type="molecule type" value="Genomic_DNA"/>
</dbReference>
<dbReference type="InterPro" id="IPR016888">
    <property type="entry name" value="UCP028498"/>
</dbReference>
<evidence type="ECO:0000313" key="2">
    <source>
        <dbReference type="Proteomes" id="UP000479756"/>
    </source>
</evidence>
<keyword evidence="2" id="KW-1185">Reference proteome</keyword>
<proteinExistence type="predicted"/>
<reference evidence="1 2" key="1">
    <citation type="journal article" date="2014" name="Int. J. Syst. Evol. Microbiol.">
        <title>Description of Galbitalea soli gen. nov., sp. nov., and Frondihabitans sucicola sp. nov.</title>
        <authorList>
            <person name="Kim S.J."/>
            <person name="Lim J.M."/>
            <person name="Ahn J.H."/>
            <person name="Weon H.Y."/>
            <person name="Hamada M."/>
            <person name="Suzuki K."/>
            <person name="Ahn T.Y."/>
            <person name="Kwon S.W."/>
        </authorList>
    </citation>
    <scope>NUCLEOTIDE SEQUENCE [LARGE SCALE GENOMIC DNA]</scope>
    <source>
        <strain evidence="1 2">NBRC 108727</strain>
    </source>
</reference>
<dbReference type="AlphaFoldDB" id="A0A7C9PPB4"/>